<protein>
    <submittedName>
        <fullName evidence="3">Phosphoesterase</fullName>
    </submittedName>
</protein>
<dbReference type="SUPFAM" id="SSF64182">
    <property type="entry name" value="DHH phosphoesterases"/>
    <property type="match status" value="1"/>
</dbReference>
<dbReference type="Gene3D" id="3.90.1640.10">
    <property type="entry name" value="inorganic pyrophosphatase (n-terminal core)"/>
    <property type="match status" value="1"/>
</dbReference>
<dbReference type="Proteomes" id="UP000824176">
    <property type="component" value="Unassembled WGS sequence"/>
</dbReference>
<gene>
    <name evidence="3" type="ORF">H9804_03565</name>
</gene>
<name>A0A9D2KAR0_9BACT</name>
<feature type="domain" description="DHHA1" evidence="2">
    <location>
        <begin position="225"/>
        <end position="270"/>
    </location>
</feature>
<dbReference type="Gene3D" id="3.10.310.30">
    <property type="match status" value="1"/>
</dbReference>
<dbReference type="InterPro" id="IPR038763">
    <property type="entry name" value="DHH_sf"/>
</dbReference>
<dbReference type="GO" id="GO:0003676">
    <property type="term" value="F:nucleic acid binding"/>
    <property type="evidence" value="ECO:0007669"/>
    <property type="project" value="InterPro"/>
</dbReference>
<organism evidence="3 4">
    <name type="scientific">Candidatus Mucispirillum faecigallinarum</name>
    <dbReference type="NCBI Taxonomy" id="2838699"/>
    <lineage>
        <taxon>Bacteria</taxon>
        <taxon>Pseudomonadati</taxon>
        <taxon>Deferribacterota</taxon>
        <taxon>Deferribacteres</taxon>
        <taxon>Deferribacterales</taxon>
        <taxon>Mucispirillaceae</taxon>
        <taxon>Mucispirillum</taxon>
    </lineage>
</organism>
<reference evidence="3" key="1">
    <citation type="journal article" date="2021" name="PeerJ">
        <title>Extensive microbial diversity within the chicken gut microbiome revealed by metagenomics and culture.</title>
        <authorList>
            <person name="Gilroy R."/>
            <person name="Ravi A."/>
            <person name="Getino M."/>
            <person name="Pursley I."/>
            <person name="Horton D.L."/>
            <person name="Alikhan N.F."/>
            <person name="Baker D."/>
            <person name="Gharbi K."/>
            <person name="Hall N."/>
            <person name="Watson M."/>
            <person name="Adriaenssens E.M."/>
            <person name="Foster-Nyarko E."/>
            <person name="Jarju S."/>
            <person name="Secka A."/>
            <person name="Antonio M."/>
            <person name="Oren A."/>
            <person name="Chaudhuri R.R."/>
            <person name="La Ragione R."/>
            <person name="Hildebrand F."/>
            <person name="Pallen M.J."/>
        </authorList>
    </citation>
    <scope>NUCLEOTIDE SEQUENCE</scope>
    <source>
        <strain evidence="3">ChiW4-1371</strain>
    </source>
</reference>
<evidence type="ECO:0000313" key="4">
    <source>
        <dbReference type="Proteomes" id="UP000824176"/>
    </source>
</evidence>
<comment type="caution">
    <text evidence="3">The sequence shown here is derived from an EMBL/GenBank/DDBJ whole genome shotgun (WGS) entry which is preliminary data.</text>
</comment>
<evidence type="ECO:0000313" key="3">
    <source>
        <dbReference type="EMBL" id="HIZ89000.1"/>
    </source>
</evidence>
<reference evidence="3" key="2">
    <citation type="submission" date="2021-04" db="EMBL/GenBank/DDBJ databases">
        <authorList>
            <person name="Gilroy R."/>
        </authorList>
    </citation>
    <scope>NUCLEOTIDE SEQUENCE</scope>
    <source>
        <strain evidence="3">ChiW4-1371</strain>
    </source>
</reference>
<evidence type="ECO:0000259" key="1">
    <source>
        <dbReference type="Pfam" id="PF01368"/>
    </source>
</evidence>
<dbReference type="InterPro" id="IPR001667">
    <property type="entry name" value="DDH_dom"/>
</dbReference>
<dbReference type="PANTHER" id="PTHR42146:SF1">
    <property type="entry name" value="OLIGORIBONUCLEASE NRNB"/>
    <property type="match status" value="1"/>
</dbReference>
<dbReference type="InterPro" id="IPR003156">
    <property type="entry name" value="DHHA1_dom"/>
</dbReference>
<dbReference type="Pfam" id="PF01368">
    <property type="entry name" value="DHH"/>
    <property type="match status" value="1"/>
</dbReference>
<proteinExistence type="predicted"/>
<dbReference type="AlphaFoldDB" id="A0A9D2KAR0"/>
<dbReference type="PANTHER" id="PTHR42146">
    <property type="entry name" value="3',5'-CYCLIC-NUCLEOTIDE PHOSPHODIESTERASE"/>
    <property type="match status" value="1"/>
</dbReference>
<sequence length="283" mass="32453">MQTLHISHNDLDGLGCGVLIKKFLSGSIKTVYLGYDDIDNYIEENYQYYDRIIITDVSPLYGTVEMLAGEKDVLIIDHHASSEALKDFHFTHHDITKCATLLTYEYLLNEGYKVEEYEEFASCINDVDMWFLKRDDSLKMSVLFNQMGISRMEERFLNNSYHSFTDTEKLIITLEEERRDNYIKKAMRNIVTMKDVSGYTFTAVFAESYASELGNYIISEDISDYVILINAQSKKISLRSRKDVDIRTIAENNGGGGHKNAAAFSIKNEDFDLNNILRNAGVI</sequence>
<accession>A0A9D2KAR0</accession>
<dbReference type="InterPro" id="IPR052968">
    <property type="entry name" value="Nucleotide_metab_enz"/>
</dbReference>
<dbReference type="Pfam" id="PF02272">
    <property type="entry name" value="DHHA1"/>
    <property type="match status" value="1"/>
</dbReference>
<dbReference type="EMBL" id="DXAQ01000053">
    <property type="protein sequence ID" value="HIZ89000.1"/>
    <property type="molecule type" value="Genomic_DNA"/>
</dbReference>
<evidence type="ECO:0000259" key="2">
    <source>
        <dbReference type="Pfam" id="PF02272"/>
    </source>
</evidence>
<feature type="domain" description="DDH" evidence="1">
    <location>
        <begin position="7"/>
        <end position="113"/>
    </location>
</feature>